<dbReference type="RefSeq" id="WP_168961274.1">
    <property type="nucleotide sequence ID" value="NZ_CALXNT010000088.1"/>
</dbReference>
<sequence length="124" mass="12970">MKARYVQRGDAVDFIPSVDLEAGEIVRLGNLIGVTKIPVKAGTRGTLALAGIFDVLKPAGMTFTAGSSVYWDSSLGAANKNGVLIGIAVQYAAAKSEIVQVLLNYSTQNQNGSSSGVEAEWLPL</sequence>
<reference evidence="1 2" key="1">
    <citation type="submission" date="2020-04" db="EMBL/GenBank/DDBJ databases">
        <authorList>
            <person name="Hitch T.C.A."/>
            <person name="Wylensek D."/>
            <person name="Clavel T."/>
        </authorList>
    </citation>
    <scope>NUCLEOTIDE SEQUENCE [LARGE SCALE GENOMIC DNA]</scope>
    <source>
        <strain evidence="1 2">COR2-253-APC-1A</strain>
    </source>
</reference>
<comment type="caution">
    <text evidence="1">The sequence shown here is derived from an EMBL/GenBank/DDBJ whole genome shotgun (WGS) entry which is preliminary data.</text>
</comment>
<dbReference type="Pfam" id="PF09956">
    <property type="entry name" value="Phage_cement_2"/>
    <property type="match status" value="1"/>
</dbReference>
<dbReference type="Proteomes" id="UP000576225">
    <property type="component" value="Unassembled WGS sequence"/>
</dbReference>
<organism evidence="1 2">
    <name type="scientific">Victivallis vadensis</name>
    <dbReference type="NCBI Taxonomy" id="172901"/>
    <lineage>
        <taxon>Bacteria</taxon>
        <taxon>Pseudomonadati</taxon>
        <taxon>Lentisphaerota</taxon>
        <taxon>Lentisphaeria</taxon>
        <taxon>Victivallales</taxon>
        <taxon>Victivallaceae</taxon>
        <taxon>Victivallis</taxon>
    </lineage>
</organism>
<evidence type="ECO:0000313" key="1">
    <source>
        <dbReference type="EMBL" id="NMD85195.1"/>
    </source>
</evidence>
<evidence type="ECO:0000313" key="2">
    <source>
        <dbReference type="Proteomes" id="UP000576225"/>
    </source>
</evidence>
<protein>
    <submittedName>
        <fullName evidence="1">DUF2190 family protein</fullName>
    </submittedName>
</protein>
<accession>A0A848API5</accession>
<name>A0A848API5_9BACT</name>
<gene>
    <name evidence="1" type="ORF">HF882_01205</name>
</gene>
<dbReference type="EMBL" id="JABAEW010000002">
    <property type="protein sequence ID" value="NMD85195.1"/>
    <property type="molecule type" value="Genomic_DNA"/>
</dbReference>
<proteinExistence type="predicted"/>
<dbReference type="InterPro" id="IPR011231">
    <property type="entry name" value="Phage_VT1-Sakai_H0018"/>
</dbReference>
<dbReference type="AlphaFoldDB" id="A0A848API5"/>